<comment type="caution">
    <text evidence="1">The sequence shown here is derived from an EMBL/GenBank/DDBJ whole genome shotgun (WGS) entry which is preliminary data.</text>
</comment>
<evidence type="ECO:0000313" key="2">
    <source>
        <dbReference type="Proteomes" id="UP001165653"/>
    </source>
</evidence>
<keyword evidence="2" id="KW-1185">Reference proteome</keyword>
<dbReference type="Proteomes" id="UP001165653">
    <property type="component" value="Unassembled WGS sequence"/>
</dbReference>
<dbReference type="EMBL" id="JAPDDR010000006">
    <property type="protein sequence ID" value="MCW1914527.1"/>
    <property type="molecule type" value="Genomic_DNA"/>
</dbReference>
<evidence type="ECO:0000313" key="1">
    <source>
        <dbReference type="EMBL" id="MCW1914527.1"/>
    </source>
</evidence>
<sequence>MEKTKPLIESLMRSEPITLDRESQHWLALKFTNSTIMAEQLDPFTAAVPPKDREAVFRSKAPLPNWAIYIGRNSSPHFRPLRHIHTGGCLIPSATLDHNQGINQAGAHTFYQQTTFTHEDLVVFAFSSSEAELISEIKERFVGPHFIRIHPIEQENIHWPCTEVLPEEGIMEIAYWLRTTMDITHKEASEKAN</sequence>
<organism evidence="1 2">
    <name type="scientific">Luteolibacter rhizosphaerae</name>
    <dbReference type="NCBI Taxonomy" id="2989719"/>
    <lineage>
        <taxon>Bacteria</taxon>
        <taxon>Pseudomonadati</taxon>
        <taxon>Verrucomicrobiota</taxon>
        <taxon>Verrucomicrobiia</taxon>
        <taxon>Verrucomicrobiales</taxon>
        <taxon>Verrucomicrobiaceae</taxon>
        <taxon>Luteolibacter</taxon>
    </lineage>
</organism>
<accession>A0ABT3G3W5</accession>
<dbReference type="RefSeq" id="WP_264514059.1">
    <property type="nucleotide sequence ID" value="NZ_JAPDDR010000006.1"/>
</dbReference>
<gene>
    <name evidence="1" type="ORF">OJ996_13140</name>
</gene>
<proteinExistence type="predicted"/>
<name>A0ABT3G3W5_9BACT</name>
<protein>
    <submittedName>
        <fullName evidence="1">Uncharacterized protein</fullName>
    </submittedName>
</protein>
<reference evidence="1" key="1">
    <citation type="submission" date="2022-10" db="EMBL/GenBank/DDBJ databases">
        <title>Luteolibacter sp. GHJ8, whole genome shotgun sequencing project.</title>
        <authorList>
            <person name="Zhao G."/>
            <person name="Shen L."/>
        </authorList>
    </citation>
    <scope>NUCLEOTIDE SEQUENCE</scope>
    <source>
        <strain evidence="1">GHJ8</strain>
    </source>
</reference>